<evidence type="ECO:0000313" key="3">
    <source>
        <dbReference type="EMBL" id="CAH4027368.1"/>
    </source>
</evidence>
<dbReference type="Proteomes" id="UP001152562">
    <property type="component" value="Unassembled WGS sequence"/>
</dbReference>
<accession>A0A9P0TC88</accession>
<evidence type="ECO:0000313" key="4">
    <source>
        <dbReference type="Proteomes" id="UP001152562"/>
    </source>
</evidence>
<feature type="transmembrane region" description="Helical" evidence="1">
    <location>
        <begin position="109"/>
        <end position="127"/>
    </location>
</feature>
<dbReference type="AlphaFoldDB" id="A0A9P0TC88"/>
<keyword evidence="1" id="KW-0812">Transmembrane</keyword>
<keyword evidence="1" id="KW-1133">Transmembrane helix</keyword>
<protein>
    <recommendedName>
        <fullName evidence="2">Reverse transcriptase domain-containing protein</fullName>
    </recommendedName>
</protein>
<evidence type="ECO:0000259" key="2">
    <source>
        <dbReference type="PROSITE" id="PS50878"/>
    </source>
</evidence>
<name>A0A9P0TC88_PIEBR</name>
<dbReference type="PANTHER" id="PTHR19446">
    <property type="entry name" value="REVERSE TRANSCRIPTASES"/>
    <property type="match status" value="1"/>
</dbReference>
<feature type="transmembrane region" description="Helical" evidence="1">
    <location>
        <begin position="133"/>
        <end position="153"/>
    </location>
</feature>
<dbReference type="InterPro" id="IPR000477">
    <property type="entry name" value="RT_dom"/>
</dbReference>
<comment type="caution">
    <text evidence="3">The sequence shown here is derived from an EMBL/GenBank/DDBJ whole genome shotgun (WGS) entry which is preliminary data.</text>
</comment>
<dbReference type="Pfam" id="PF00078">
    <property type="entry name" value="RVT_1"/>
    <property type="match status" value="1"/>
</dbReference>
<feature type="domain" description="Reverse transcriptase" evidence="2">
    <location>
        <begin position="1"/>
        <end position="149"/>
    </location>
</feature>
<organism evidence="3 4">
    <name type="scientific">Pieris brassicae</name>
    <name type="common">White butterfly</name>
    <name type="synonym">Large white butterfly</name>
    <dbReference type="NCBI Taxonomy" id="7116"/>
    <lineage>
        <taxon>Eukaryota</taxon>
        <taxon>Metazoa</taxon>
        <taxon>Ecdysozoa</taxon>
        <taxon>Arthropoda</taxon>
        <taxon>Hexapoda</taxon>
        <taxon>Insecta</taxon>
        <taxon>Pterygota</taxon>
        <taxon>Neoptera</taxon>
        <taxon>Endopterygota</taxon>
        <taxon>Lepidoptera</taxon>
        <taxon>Glossata</taxon>
        <taxon>Ditrysia</taxon>
        <taxon>Papilionoidea</taxon>
        <taxon>Pieridae</taxon>
        <taxon>Pierinae</taxon>
        <taxon>Pieris</taxon>
    </lineage>
</organism>
<keyword evidence="4" id="KW-1185">Reference proteome</keyword>
<gene>
    <name evidence="3" type="ORF">PIBRA_LOCUS4601</name>
</gene>
<evidence type="ECO:0000256" key="1">
    <source>
        <dbReference type="SAM" id="Phobius"/>
    </source>
</evidence>
<sequence length="223" mass="24277">MLDMAKAFDRVWHDGLVLKLIESPLPRRMVAVLRAFLTERTFFVATGEAASRPRPITAGVPQGSVLSPLLYTTKMDSVRTEVINQNVIERIILELADAFNIRIVWDGETALLAGIMAVAGGLLGGYAGGRMGAALGVGIGGAIGVGASTVVHLRQIWSIVKKQLKELVYIVFNYLRRLDPVDYERGIAILMACTSSRRELVFTLLDFIAHKLGKEVISNITAA</sequence>
<dbReference type="PROSITE" id="PS50878">
    <property type="entry name" value="RT_POL"/>
    <property type="match status" value="1"/>
</dbReference>
<keyword evidence="1" id="KW-0472">Membrane</keyword>
<reference evidence="3" key="1">
    <citation type="submission" date="2022-05" db="EMBL/GenBank/DDBJ databases">
        <authorList>
            <person name="Okamura Y."/>
        </authorList>
    </citation>
    <scope>NUCLEOTIDE SEQUENCE</scope>
</reference>
<proteinExistence type="predicted"/>
<dbReference type="EMBL" id="CALOZG010000005">
    <property type="protein sequence ID" value="CAH4027368.1"/>
    <property type="molecule type" value="Genomic_DNA"/>
</dbReference>